<reference evidence="1" key="1">
    <citation type="submission" date="2024-04" db="EMBL/GenBank/DDBJ databases">
        <authorList>
            <consortium name="Molecular Ecology Group"/>
        </authorList>
    </citation>
    <scope>NUCLEOTIDE SEQUENCE</scope>
</reference>
<organism evidence="1 2">
    <name type="scientific">Lasius platythorax</name>
    <dbReference type="NCBI Taxonomy" id="488582"/>
    <lineage>
        <taxon>Eukaryota</taxon>
        <taxon>Metazoa</taxon>
        <taxon>Ecdysozoa</taxon>
        <taxon>Arthropoda</taxon>
        <taxon>Hexapoda</taxon>
        <taxon>Insecta</taxon>
        <taxon>Pterygota</taxon>
        <taxon>Neoptera</taxon>
        <taxon>Endopterygota</taxon>
        <taxon>Hymenoptera</taxon>
        <taxon>Apocrita</taxon>
        <taxon>Aculeata</taxon>
        <taxon>Formicoidea</taxon>
        <taxon>Formicidae</taxon>
        <taxon>Formicinae</taxon>
        <taxon>Lasius</taxon>
        <taxon>Lasius</taxon>
    </lineage>
</organism>
<dbReference type="AlphaFoldDB" id="A0AAV2NFD9"/>
<protein>
    <submittedName>
        <fullName evidence="1">Uncharacterized protein</fullName>
    </submittedName>
</protein>
<evidence type="ECO:0000313" key="1">
    <source>
        <dbReference type="EMBL" id="CAL1678533.1"/>
    </source>
</evidence>
<dbReference type="Proteomes" id="UP001497644">
    <property type="component" value="Chromosome 14"/>
</dbReference>
<dbReference type="EMBL" id="OZ034837">
    <property type="protein sequence ID" value="CAL1678533.1"/>
    <property type="molecule type" value="Genomic_DNA"/>
</dbReference>
<sequence length="232" mass="26325">MALPLAPVNAFEEGLQVIQEEADQIATEYPAVLQFIVYLRRVWLPLKKKVSVFGTPIRTNNSLESFHYVLSHKLGGIHPNIWKYLHNVGEIIIDQEINIGRLAEGRSVKRIRVQHNIMRDKHIMEAQTSLSLGRLSLNEFLQTLSSVSQMPEESFDLQADTFDDTLGHQEIIDSDLLDAHIVQEPLSISHSMIEDQGAVIDPIITSDNIASNEYGLSRGTFEKFRTLLFGYR</sequence>
<name>A0AAV2NFD9_9HYME</name>
<proteinExistence type="predicted"/>
<keyword evidence="2" id="KW-1185">Reference proteome</keyword>
<gene>
    <name evidence="1" type="ORF">LPLAT_LOCUS4362</name>
</gene>
<evidence type="ECO:0000313" key="2">
    <source>
        <dbReference type="Proteomes" id="UP001497644"/>
    </source>
</evidence>
<accession>A0AAV2NFD9</accession>